<dbReference type="KEGG" id="lpy:FIV34_03675"/>
<gene>
    <name evidence="2" type="ORF">FIV34_03675</name>
</gene>
<feature type="region of interest" description="Disordered" evidence="1">
    <location>
        <begin position="104"/>
        <end position="136"/>
    </location>
</feature>
<proteinExistence type="predicted"/>
<organism evidence="2 3">
    <name type="scientific">Luteibacter pinisoli</name>
    <dbReference type="NCBI Taxonomy" id="2589080"/>
    <lineage>
        <taxon>Bacteria</taxon>
        <taxon>Pseudomonadati</taxon>
        <taxon>Pseudomonadota</taxon>
        <taxon>Gammaproteobacteria</taxon>
        <taxon>Lysobacterales</taxon>
        <taxon>Rhodanobacteraceae</taxon>
        <taxon>Luteibacter</taxon>
    </lineage>
</organism>
<protein>
    <submittedName>
        <fullName evidence="2">Uncharacterized protein</fullName>
    </submittedName>
</protein>
<evidence type="ECO:0000313" key="2">
    <source>
        <dbReference type="EMBL" id="QDE38362.1"/>
    </source>
</evidence>
<name>A0A4Y5YZG0_9GAMM</name>
<dbReference type="AlphaFoldDB" id="A0A4Y5YZG0"/>
<dbReference type="RefSeq" id="WP_139979780.1">
    <property type="nucleotide sequence ID" value="NZ_CP041046.1"/>
</dbReference>
<keyword evidence="3" id="KW-1185">Reference proteome</keyword>
<dbReference type="EMBL" id="CP041046">
    <property type="protein sequence ID" value="QDE38362.1"/>
    <property type="molecule type" value="Genomic_DNA"/>
</dbReference>
<evidence type="ECO:0000256" key="1">
    <source>
        <dbReference type="SAM" id="MobiDB-lite"/>
    </source>
</evidence>
<reference evidence="2 3" key="1">
    <citation type="submission" date="2019-06" db="EMBL/GenBank/DDBJ databases">
        <title>A complete genome sequence for Luteibacter pinisoli MAH-14.</title>
        <authorList>
            <person name="Baltrus D.A."/>
        </authorList>
    </citation>
    <scope>NUCLEOTIDE SEQUENCE [LARGE SCALE GENOMIC DNA]</scope>
    <source>
        <strain evidence="2 3">MAH-14</strain>
    </source>
</reference>
<dbReference type="OrthoDB" id="2990272at2"/>
<accession>A0A4Y5YZG0</accession>
<sequence>MSIEEALLPDRDEPLSAERAYELYWAELLGDEPRFTCVGTGCHAPLTCACLKKAEQTLLIRPYYRSHRLEDHAATCEVVHGRGGEPKERGPDVFEAERPAGHFHRAPARTSASGTASPARVRAAATGTAPSPPRPSHYYRLSSLVQKFLEHRRDKDLDVATVTIGGETTTYDVLFRNVYRQKVADHGQTRAVWWGTASLRATKDGGYYLRFTRPFRHGDELLKPTMTLAAKDIDAYPVRKLLRARLDKIIAEHDGYCVVFTWAKPWMPKDADKPFVRFYIDNLDHIDVRGPDILEELKNTSRVAT</sequence>
<evidence type="ECO:0000313" key="3">
    <source>
        <dbReference type="Proteomes" id="UP000316093"/>
    </source>
</evidence>
<dbReference type="Proteomes" id="UP000316093">
    <property type="component" value="Chromosome"/>
</dbReference>